<dbReference type="GO" id="GO:0003677">
    <property type="term" value="F:DNA binding"/>
    <property type="evidence" value="ECO:0007669"/>
    <property type="project" value="UniProtKB-KW"/>
</dbReference>
<dbReference type="PROSITE" id="PS50066">
    <property type="entry name" value="MADS_BOX_2"/>
    <property type="match status" value="1"/>
</dbReference>
<dbReference type="SUPFAM" id="SSF55455">
    <property type="entry name" value="SRF-like"/>
    <property type="match status" value="1"/>
</dbReference>
<keyword evidence="9" id="KW-1185">Reference proteome</keyword>
<gene>
    <name evidence="7" type="ORF">PHYPA_020856</name>
</gene>
<dbReference type="SMR" id="A9RLA2"/>
<reference evidence="8" key="3">
    <citation type="submission" date="2020-12" db="UniProtKB">
        <authorList>
            <consortium name="EnsemblPlants"/>
        </authorList>
    </citation>
    <scope>IDENTIFICATION</scope>
</reference>
<dbReference type="PaxDb" id="3218-PP1S15_307V6.1"/>
<dbReference type="InterPro" id="IPR002100">
    <property type="entry name" value="TF_MADSbox"/>
</dbReference>
<dbReference type="Gene3D" id="3.40.1810.10">
    <property type="entry name" value="Transcription factor, MADS-box"/>
    <property type="match status" value="1"/>
</dbReference>
<dbReference type="AlphaFoldDB" id="A9RLA2"/>
<dbReference type="Proteomes" id="UP000006727">
    <property type="component" value="Chromosome 16"/>
</dbReference>
<evidence type="ECO:0000256" key="4">
    <source>
        <dbReference type="ARBA" id="ARBA00023163"/>
    </source>
</evidence>
<accession>A9RLA2</accession>
<evidence type="ECO:0000256" key="2">
    <source>
        <dbReference type="ARBA" id="ARBA00023015"/>
    </source>
</evidence>
<dbReference type="Gramene" id="Pp3c16_12230V3.1">
    <property type="protein sequence ID" value="PAC:32986560.CDS.1"/>
    <property type="gene ID" value="Pp3c16_12230"/>
</dbReference>
<keyword evidence="3" id="KW-0238">DNA-binding</keyword>
<dbReference type="EnsemblPlants" id="Pp3c16_12230V3.1">
    <property type="protein sequence ID" value="PAC:32986560.CDS.1"/>
    <property type="gene ID" value="Pp3c16_12230"/>
</dbReference>
<dbReference type="Pfam" id="PF00319">
    <property type="entry name" value="SRF-TF"/>
    <property type="match status" value="1"/>
</dbReference>
<evidence type="ECO:0000256" key="3">
    <source>
        <dbReference type="ARBA" id="ARBA00023125"/>
    </source>
</evidence>
<name>A9RLA2_PHYPA</name>
<keyword evidence="5" id="KW-0539">Nucleus</keyword>
<dbReference type="GO" id="GO:0046983">
    <property type="term" value="F:protein dimerization activity"/>
    <property type="evidence" value="ECO:0007669"/>
    <property type="project" value="InterPro"/>
</dbReference>
<sequence length="58" mass="6763">MEAIKAQYMLVIFNIGPHIKNDAFQTTSYSMRMKKLLKKVNELSILCKIEMAIIYDHS</sequence>
<evidence type="ECO:0000313" key="9">
    <source>
        <dbReference type="Proteomes" id="UP000006727"/>
    </source>
</evidence>
<evidence type="ECO:0000313" key="8">
    <source>
        <dbReference type="EnsemblPlants" id="PAC:32986560.CDS.1"/>
    </source>
</evidence>
<keyword evidence="4" id="KW-0804">Transcription</keyword>
<evidence type="ECO:0000256" key="5">
    <source>
        <dbReference type="ARBA" id="ARBA00023242"/>
    </source>
</evidence>
<protein>
    <recommendedName>
        <fullName evidence="6">MADS-box domain-containing protein</fullName>
    </recommendedName>
</protein>
<dbReference type="InterPro" id="IPR036879">
    <property type="entry name" value="TF_MADSbox_sf"/>
</dbReference>
<proteinExistence type="predicted"/>
<dbReference type="EMBL" id="ABEU02000016">
    <property type="protein sequence ID" value="PNR37747.1"/>
    <property type="molecule type" value="Genomic_DNA"/>
</dbReference>
<reference evidence="7 9" key="1">
    <citation type="journal article" date="2008" name="Science">
        <title>The Physcomitrella genome reveals evolutionary insights into the conquest of land by plants.</title>
        <authorList>
            <person name="Rensing S."/>
            <person name="Lang D."/>
            <person name="Zimmer A."/>
            <person name="Terry A."/>
            <person name="Salamov A."/>
            <person name="Shapiro H."/>
            <person name="Nishiyama T."/>
            <person name="Perroud P.-F."/>
            <person name="Lindquist E."/>
            <person name="Kamisugi Y."/>
            <person name="Tanahashi T."/>
            <person name="Sakakibara K."/>
            <person name="Fujita T."/>
            <person name="Oishi K."/>
            <person name="Shin-I T."/>
            <person name="Kuroki Y."/>
            <person name="Toyoda A."/>
            <person name="Suzuki Y."/>
            <person name="Hashimoto A."/>
            <person name="Yamaguchi K."/>
            <person name="Sugano A."/>
            <person name="Kohara Y."/>
            <person name="Fujiyama A."/>
            <person name="Anterola A."/>
            <person name="Aoki S."/>
            <person name="Ashton N."/>
            <person name="Barbazuk W.B."/>
            <person name="Barker E."/>
            <person name="Bennetzen J."/>
            <person name="Bezanilla M."/>
            <person name="Blankenship R."/>
            <person name="Cho S.H."/>
            <person name="Dutcher S."/>
            <person name="Estelle M."/>
            <person name="Fawcett J.A."/>
            <person name="Gundlach H."/>
            <person name="Hanada K."/>
            <person name="Heyl A."/>
            <person name="Hicks K.A."/>
            <person name="Hugh J."/>
            <person name="Lohr M."/>
            <person name="Mayer K."/>
            <person name="Melkozernov A."/>
            <person name="Murata T."/>
            <person name="Nelson D."/>
            <person name="Pils B."/>
            <person name="Prigge M."/>
            <person name="Reiss B."/>
            <person name="Renner T."/>
            <person name="Rombauts S."/>
            <person name="Rushton P."/>
            <person name="Sanderfoot A."/>
            <person name="Schween G."/>
            <person name="Shiu S.-H."/>
            <person name="Stueber K."/>
            <person name="Theodoulou F.L."/>
            <person name="Tu H."/>
            <person name="Van de Peer Y."/>
            <person name="Verrier P.J."/>
            <person name="Waters E."/>
            <person name="Wood A."/>
            <person name="Yang L."/>
            <person name="Cove D."/>
            <person name="Cuming A."/>
            <person name="Hasebe M."/>
            <person name="Lucas S."/>
            <person name="Mishler D.B."/>
            <person name="Reski R."/>
            <person name="Grigoriev I."/>
            <person name="Quatrano R.S."/>
            <person name="Boore J.L."/>
        </authorList>
    </citation>
    <scope>NUCLEOTIDE SEQUENCE [LARGE SCALE GENOMIC DNA]</scope>
    <source>
        <strain evidence="8 9">cv. Gransden 2004</strain>
    </source>
</reference>
<dbReference type="InParanoid" id="A9RLA2"/>
<evidence type="ECO:0000313" key="7">
    <source>
        <dbReference type="EMBL" id="PNR37747.1"/>
    </source>
</evidence>
<evidence type="ECO:0000256" key="1">
    <source>
        <dbReference type="ARBA" id="ARBA00004123"/>
    </source>
</evidence>
<feature type="domain" description="MADS-box" evidence="6">
    <location>
        <begin position="19"/>
        <end position="58"/>
    </location>
</feature>
<reference evidence="7 9" key="2">
    <citation type="journal article" date="2018" name="Plant J.">
        <title>The Physcomitrella patens chromosome-scale assembly reveals moss genome structure and evolution.</title>
        <authorList>
            <person name="Lang D."/>
            <person name="Ullrich K.K."/>
            <person name="Murat F."/>
            <person name="Fuchs J."/>
            <person name="Jenkins J."/>
            <person name="Haas F.B."/>
            <person name="Piednoel M."/>
            <person name="Gundlach H."/>
            <person name="Van Bel M."/>
            <person name="Meyberg R."/>
            <person name="Vives C."/>
            <person name="Morata J."/>
            <person name="Symeonidi A."/>
            <person name="Hiss M."/>
            <person name="Muchero W."/>
            <person name="Kamisugi Y."/>
            <person name="Saleh O."/>
            <person name="Blanc G."/>
            <person name="Decker E.L."/>
            <person name="van Gessel N."/>
            <person name="Grimwood J."/>
            <person name="Hayes R.D."/>
            <person name="Graham S.W."/>
            <person name="Gunter L.E."/>
            <person name="McDaniel S.F."/>
            <person name="Hoernstein S.N.W."/>
            <person name="Larsson A."/>
            <person name="Li F.W."/>
            <person name="Perroud P.F."/>
            <person name="Phillips J."/>
            <person name="Ranjan P."/>
            <person name="Rokshar D.S."/>
            <person name="Rothfels C.J."/>
            <person name="Schneider L."/>
            <person name="Shu S."/>
            <person name="Stevenson D.W."/>
            <person name="Thummler F."/>
            <person name="Tillich M."/>
            <person name="Villarreal Aguilar J.C."/>
            <person name="Widiez T."/>
            <person name="Wong G.K."/>
            <person name="Wymore A."/>
            <person name="Zhang Y."/>
            <person name="Zimmer A.D."/>
            <person name="Quatrano R.S."/>
            <person name="Mayer K.F.X."/>
            <person name="Goodstein D."/>
            <person name="Casacuberta J.M."/>
            <person name="Vandepoele K."/>
            <person name="Reski R."/>
            <person name="Cuming A.C."/>
            <person name="Tuskan G.A."/>
            <person name="Maumus F."/>
            <person name="Salse J."/>
            <person name="Schmutz J."/>
            <person name="Rensing S.A."/>
        </authorList>
    </citation>
    <scope>NUCLEOTIDE SEQUENCE [LARGE SCALE GENOMIC DNA]</scope>
    <source>
        <strain evidence="8 9">cv. Gransden 2004</strain>
    </source>
</reference>
<organism evidence="7">
    <name type="scientific">Physcomitrium patens</name>
    <name type="common">Spreading-leaved earth moss</name>
    <name type="synonym">Physcomitrella patens</name>
    <dbReference type="NCBI Taxonomy" id="3218"/>
    <lineage>
        <taxon>Eukaryota</taxon>
        <taxon>Viridiplantae</taxon>
        <taxon>Streptophyta</taxon>
        <taxon>Embryophyta</taxon>
        <taxon>Bryophyta</taxon>
        <taxon>Bryophytina</taxon>
        <taxon>Bryopsida</taxon>
        <taxon>Funariidae</taxon>
        <taxon>Funariales</taxon>
        <taxon>Funariaceae</taxon>
        <taxon>Physcomitrium</taxon>
    </lineage>
</organism>
<evidence type="ECO:0000259" key="6">
    <source>
        <dbReference type="PROSITE" id="PS50066"/>
    </source>
</evidence>
<comment type="subcellular location">
    <subcellularLocation>
        <location evidence="1">Nucleus</location>
    </subcellularLocation>
</comment>
<dbReference type="GO" id="GO:0005634">
    <property type="term" value="C:nucleus"/>
    <property type="evidence" value="ECO:0007669"/>
    <property type="project" value="UniProtKB-SubCell"/>
</dbReference>
<dbReference type="HOGENOM" id="CLU_2982627_0_0_1"/>
<keyword evidence="2" id="KW-0805">Transcription regulation</keyword>